<evidence type="ECO:0000313" key="2">
    <source>
        <dbReference type="Proteomes" id="UP000076969"/>
    </source>
</evidence>
<organism evidence="1 2">
    <name type="scientific">Thermococcus piezophilus</name>
    <dbReference type="NCBI Taxonomy" id="1712654"/>
    <lineage>
        <taxon>Archaea</taxon>
        <taxon>Methanobacteriati</taxon>
        <taxon>Methanobacteriota</taxon>
        <taxon>Thermococci</taxon>
        <taxon>Thermococcales</taxon>
        <taxon>Thermococcaceae</taxon>
        <taxon>Thermococcus</taxon>
    </lineage>
</organism>
<protein>
    <submittedName>
        <fullName evidence="1">Uncharacterized protein</fullName>
    </submittedName>
</protein>
<evidence type="ECO:0000313" key="1">
    <source>
        <dbReference type="EMBL" id="ANF22558.1"/>
    </source>
</evidence>
<dbReference type="GeneID" id="28495480"/>
<dbReference type="Proteomes" id="UP000076969">
    <property type="component" value="Chromosome"/>
</dbReference>
<reference evidence="2" key="1">
    <citation type="journal article" date="2016" name="Syst. Appl. Microbiol.">
        <title>Thermococcus piezophilus sp. nov., a novel hyperthermophilic and piezophilic archaeon with a broad pressure range for growth, isolated from a deepest hydrothermal vent at the Mid-Cayman Rise.</title>
        <authorList>
            <person name="Dalmasso C."/>
            <person name="Oger P."/>
            <person name="Selva G."/>
            <person name="Courtine D."/>
            <person name="L'Haridon S."/>
            <person name="Garlaschelli A."/>
            <person name="Roussel E."/>
            <person name="Miyazaki J."/>
            <person name="Reveillaud J."/>
            <person name="Jebbar M."/>
            <person name="Takai K."/>
            <person name="Maignien L."/>
            <person name="Alain K."/>
        </authorList>
    </citation>
    <scope>NUCLEOTIDE SEQUENCE [LARGE SCALE GENOMIC DNA]</scope>
    <source>
        <strain evidence="2">CDGS</strain>
    </source>
</reference>
<dbReference type="AlphaFoldDB" id="A0A172WGI7"/>
<accession>A0A172WGI7</accession>
<dbReference type="EMBL" id="CP015520">
    <property type="protein sequence ID" value="ANF22558.1"/>
    <property type="molecule type" value="Genomic_DNA"/>
</dbReference>
<proteinExistence type="predicted"/>
<keyword evidence="2" id="KW-1185">Reference proteome</keyword>
<dbReference type="KEGG" id="tpie:A7C91_04760"/>
<gene>
    <name evidence="1" type="ORF">A7C91_04760</name>
</gene>
<dbReference type="RefSeq" id="WP_068665368.1">
    <property type="nucleotide sequence ID" value="NZ_CP015520.1"/>
</dbReference>
<name>A0A172WGI7_9EURY</name>
<dbReference type="STRING" id="1712654.A7C91_04760"/>
<sequence length="73" mass="7958">MRRKPLLAVLIGLLMVGTLGRAVYAEQYPAPEASEKISTNEKITVDGVNVPLRKMSNGMIIIGQTSEVGRVIY</sequence>